<dbReference type="Pfam" id="PF18912">
    <property type="entry name" value="DZR_2"/>
    <property type="match status" value="1"/>
</dbReference>
<gene>
    <name evidence="3" type="ORF">KBTEX_03191</name>
</gene>
<dbReference type="Gene3D" id="3.40.50.2020">
    <property type="match status" value="1"/>
</dbReference>
<dbReference type="PANTHER" id="PTHR47505:SF1">
    <property type="entry name" value="DNA UTILIZATION PROTEIN YHGH"/>
    <property type="match status" value="1"/>
</dbReference>
<organism evidence="3">
    <name type="scientific">uncultured organism</name>
    <dbReference type="NCBI Taxonomy" id="155900"/>
    <lineage>
        <taxon>unclassified sequences</taxon>
        <taxon>environmental samples</taxon>
    </lineage>
</organism>
<protein>
    <recommendedName>
        <fullName evidence="2">Double zinc ribbon domain-containing protein</fullName>
    </recommendedName>
</protein>
<name>A0A5B8RDC5_9ZZZZ</name>
<reference evidence="3" key="1">
    <citation type="submission" date="2019-06" db="EMBL/GenBank/DDBJ databases">
        <authorList>
            <person name="Murdoch R.W."/>
            <person name="Fathepure B."/>
        </authorList>
    </citation>
    <scope>NUCLEOTIDE SEQUENCE</scope>
</reference>
<evidence type="ECO:0000313" key="3">
    <source>
        <dbReference type="EMBL" id="QEA06850.1"/>
    </source>
</evidence>
<accession>A0A5B8RDC5</accession>
<evidence type="ECO:0000259" key="2">
    <source>
        <dbReference type="Pfam" id="PF18912"/>
    </source>
</evidence>
<dbReference type="PANTHER" id="PTHR47505">
    <property type="entry name" value="DNA UTILIZATION PROTEIN YHGH"/>
    <property type="match status" value="1"/>
</dbReference>
<dbReference type="InterPro" id="IPR044005">
    <property type="entry name" value="DZR_2"/>
</dbReference>
<proteinExistence type="predicted"/>
<dbReference type="EMBL" id="MN079177">
    <property type="protein sequence ID" value="QEA06850.1"/>
    <property type="molecule type" value="Genomic_DNA"/>
</dbReference>
<dbReference type="SUPFAM" id="SSF53271">
    <property type="entry name" value="PRTase-like"/>
    <property type="match status" value="1"/>
</dbReference>
<feature type="region of interest" description="Disordered" evidence="1">
    <location>
        <begin position="151"/>
        <end position="178"/>
    </location>
</feature>
<dbReference type="InterPro" id="IPR051910">
    <property type="entry name" value="ComF/GntX_DNA_util-trans"/>
</dbReference>
<dbReference type="InterPro" id="IPR029057">
    <property type="entry name" value="PRTase-like"/>
</dbReference>
<dbReference type="AlphaFoldDB" id="A0A5B8RDC5"/>
<evidence type="ECO:0000256" key="1">
    <source>
        <dbReference type="SAM" id="MobiDB-lite"/>
    </source>
</evidence>
<sequence length="240" mass="25844">MIPGMDLAALWEGIGRHLMAAPCRLCGEPPEAAAELCRDCRAALPWIDPPCPGCGLPLPPGRPDAPCGHCLRRPPPWQRLIAPLAYTPPVSGLVHAFKDDGDLAAGRLLADLLAGALPSECPGAILPVPLHRRRLRERGFNQAAEIARRLPGRTLHGSLQRPAPGPDQRGGNARRRRANVRRAFVADPRRLPRRVLVVDDVVTTAATLTAVTEALRRAGVGTVWVCAPARTLPDGARNRR</sequence>
<feature type="domain" description="Double zinc ribbon" evidence="2">
    <location>
        <begin position="21"/>
        <end position="71"/>
    </location>
</feature>